<evidence type="ECO:0000256" key="6">
    <source>
        <dbReference type="ARBA" id="ARBA00023242"/>
    </source>
</evidence>
<protein>
    <submittedName>
        <fullName evidence="9">Fungal specific transcription factor domain-containing protein</fullName>
    </submittedName>
</protein>
<dbReference type="SMART" id="SM00066">
    <property type="entry name" value="GAL4"/>
    <property type="match status" value="1"/>
</dbReference>
<keyword evidence="5" id="KW-0804">Transcription</keyword>
<evidence type="ECO:0000259" key="8">
    <source>
        <dbReference type="PROSITE" id="PS50048"/>
    </source>
</evidence>
<dbReference type="SUPFAM" id="SSF57701">
    <property type="entry name" value="Zn2/Cys6 DNA-binding domain"/>
    <property type="match status" value="1"/>
</dbReference>
<dbReference type="SMART" id="SM00906">
    <property type="entry name" value="Fungal_trans"/>
    <property type="match status" value="1"/>
</dbReference>
<evidence type="ECO:0000256" key="7">
    <source>
        <dbReference type="SAM" id="MobiDB-lite"/>
    </source>
</evidence>
<dbReference type="PANTHER" id="PTHR47171">
    <property type="entry name" value="FARA-RELATED"/>
    <property type="match status" value="1"/>
</dbReference>
<dbReference type="Gene3D" id="4.10.240.10">
    <property type="entry name" value="Zn(2)-C6 fungal-type DNA-binding domain"/>
    <property type="match status" value="1"/>
</dbReference>
<dbReference type="InterPro" id="IPR007219">
    <property type="entry name" value="XnlR_reg_dom"/>
</dbReference>
<proteinExistence type="predicted"/>
<gene>
    <name evidence="9" type="ORF">PVAG01_11126</name>
</gene>
<feature type="compositionally biased region" description="Low complexity" evidence="7">
    <location>
        <begin position="767"/>
        <end position="785"/>
    </location>
</feature>
<feature type="region of interest" description="Disordered" evidence="7">
    <location>
        <begin position="718"/>
        <end position="739"/>
    </location>
</feature>
<evidence type="ECO:0000256" key="1">
    <source>
        <dbReference type="ARBA" id="ARBA00022723"/>
    </source>
</evidence>
<evidence type="ECO:0000313" key="9">
    <source>
        <dbReference type="EMBL" id="KAL3417126.1"/>
    </source>
</evidence>
<dbReference type="Pfam" id="PF04082">
    <property type="entry name" value="Fungal_trans"/>
    <property type="match status" value="1"/>
</dbReference>
<keyword evidence="1" id="KW-0479">Metal-binding</keyword>
<feature type="compositionally biased region" description="Polar residues" evidence="7">
    <location>
        <begin position="726"/>
        <end position="739"/>
    </location>
</feature>
<dbReference type="Pfam" id="PF00172">
    <property type="entry name" value="Zn_clus"/>
    <property type="match status" value="1"/>
</dbReference>
<name>A0ABR4P1Y9_9HELO</name>
<dbReference type="InterPro" id="IPR036864">
    <property type="entry name" value="Zn2-C6_fun-type_DNA-bd_sf"/>
</dbReference>
<evidence type="ECO:0000256" key="4">
    <source>
        <dbReference type="ARBA" id="ARBA00023125"/>
    </source>
</evidence>
<keyword evidence="6" id="KW-0539">Nucleus</keyword>
<evidence type="ECO:0000256" key="2">
    <source>
        <dbReference type="ARBA" id="ARBA00022833"/>
    </source>
</evidence>
<comment type="caution">
    <text evidence="9">The sequence shown here is derived from an EMBL/GenBank/DDBJ whole genome shotgun (WGS) entry which is preliminary data.</text>
</comment>
<dbReference type="PROSITE" id="PS50048">
    <property type="entry name" value="ZN2_CY6_FUNGAL_2"/>
    <property type="match status" value="1"/>
</dbReference>
<feature type="compositionally biased region" description="Polar residues" evidence="7">
    <location>
        <begin position="121"/>
        <end position="134"/>
    </location>
</feature>
<dbReference type="PROSITE" id="PS00463">
    <property type="entry name" value="ZN2_CY6_FUNGAL_1"/>
    <property type="match status" value="1"/>
</dbReference>
<feature type="compositionally biased region" description="Polar residues" evidence="7">
    <location>
        <begin position="647"/>
        <end position="671"/>
    </location>
</feature>
<dbReference type="CDD" id="cd00067">
    <property type="entry name" value="GAL4"/>
    <property type="match status" value="1"/>
</dbReference>
<dbReference type="PANTHER" id="PTHR47171:SF3">
    <property type="entry name" value="FARA-RELATED"/>
    <property type="match status" value="1"/>
</dbReference>
<accession>A0ABR4P1Y9</accession>
<feature type="compositionally biased region" description="Basic and acidic residues" evidence="7">
    <location>
        <begin position="89"/>
        <end position="101"/>
    </location>
</feature>
<evidence type="ECO:0000256" key="5">
    <source>
        <dbReference type="ARBA" id="ARBA00023163"/>
    </source>
</evidence>
<dbReference type="Proteomes" id="UP001629113">
    <property type="component" value="Unassembled WGS sequence"/>
</dbReference>
<dbReference type="EMBL" id="JBFCZG010000011">
    <property type="protein sequence ID" value="KAL3417126.1"/>
    <property type="molecule type" value="Genomic_DNA"/>
</dbReference>
<sequence>MDVHSAAQRELAPRFPLFGNADRAGPNPVANPLRPNLQSFRRHRKGRACWTCHSRRIRCDAATLGVPCTNCTAFAADCFIPARKKKRRAGEPRVEGTEAKRRPSLSRNHPSHRSDVRDAASRNTSTSRQDSASLEVTPREPSQDPLELYAQLIQPDLSEAPIREGGRVAYVSEQTGISLLMQDHDSPANSDIVHYPLPESFKVAVPNPSHLDELEISILQRQGALSLPPKELCDELIESYFIWIAPLVPVINRSDFMRRYNDPNNQPSLLLLHAIFLAGSRVCTTVQLMDSNGSPISAATLFYRRVKALYDAGYEQDRVTLVQTLILMGWYWEESGKVTKNVFYWVGLAITLAQGFGMHRNADQSRLSNLDKKLWKRIWWTLFTRDRSVAVAMGRPVYINLEETDVPMLSEDDFVEDDHDNETFPPDPIHVQFFLQYIKVCQIMDLILIQHYSITSRTRRHHALALTQCDMSLADWLEECPEFIRWDPARYEFWSALLHCFYHTASCLLHRAHLPAPPPPGAQDDPLGCEPWPRRNPAFHSACEITAVIECMIIHNELCNTPPFMVYSLMSTLLVHIYEMHTAAPETYVSLQKRLWVCMHALRKISNVWLVAKMAHKLFEQIISTAGFEDCLRGPSNEVHKKRRAHSSSVQGENSDSTGSSTQRESGTSTPKAWEPALTPALLESMDAALKSLSISENPHRALPGMSFNVTTMGPRPLNTHHFNESTRSSTDPKTPESQDYSHLMATLQPHEIFSKNLPWNVPVAQPSSDSSSMSPTASPPTLSTQGVSDGSAAHFEGIEPNGHNSMLFGWYNGD</sequence>
<keyword evidence="3" id="KW-0805">Transcription regulation</keyword>
<evidence type="ECO:0000256" key="3">
    <source>
        <dbReference type="ARBA" id="ARBA00023015"/>
    </source>
</evidence>
<feature type="domain" description="Zn(2)-C6 fungal-type" evidence="8">
    <location>
        <begin position="48"/>
        <end position="80"/>
    </location>
</feature>
<reference evidence="9 10" key="1">
    <citation type="submission" date="2024-06" db="EMBL/GenBank/DDBJ databases">
        <title>Complete genome of Phlyctema vagabunda strain 19-DSS-EL-015.</title>
        <authorList>
            <person name="Fiorenzani C."/>
        </authorList>
    </citation>
    <scope>NUCLEOTIDE SEQUENCE [LARGE SCALE GENOMIC DNA]</scope>
    <source>
        <strain evidence="9 10">19-DSS-EL-015</strain>
    </source>
</reference>
<feature type="region of interest" description="Disordered" evidence="7">
    <location>
        <begin position="85"/>
        <end position="144"/>
    </location>
</feature>
<organism evidence="9 10">
    <name type="scientific">Phlyctema vagabunda</name>
    <dbReference type="NCBI Taxonomy" id="108571"/>
    <lineage>
        <taxon>Eukaryota</taxon>
        <taxon>Fungi</taxon>
        <taxon>Dikarya</taxon>
        <taxon>Ascomycota</taxon>
        <taxon>Pezizomycotina</taxon>
        <taxon>Leotiomycetes</taxon>
        <taxon>Helotiales</taxon>
        <taxon>Dermateaceae</taxon>
        <taxon>Phlyctema</taxon>
    </lineage>
</organism>
<keyword evidence="2" id="KW-0862">Zinc</keyword>
<dbReference type="CDD" id="cd12148">
    <property type="entry name" value="fungal_TF_MHR"/>
    <property type="match status" value="1"/>
</dbReference>
<feature type="region of interest" description="Disordered" evidence="7">
    <location>
        <begin position="639"/>
        <end position="676"/>
    </location>
</feature>
<dbReference type="InterPro" id="IPR052073">
    <property type="entry name" value="Amide_Lactam_Regulators"/>
</dbReference>
<keyword evidence="4" id="KW-0238">DNA-binding</keyword>
<dbReference type="InterPro" id="IPR001138">
    <property type="entry name" value="Zn2Cys6_DnaBD"/>
</dbReference>
<keyword evidence="10" id="KW-1185">Reference proteome</keyword>
<evidence type="ECO:0000313" key="10">
    <source>
        <dbReference type="Proteomes" id="UP001629113"/>
    </source>
</evidence>
<feature type="region of interest" description="Disordered" evidence="7">
    <location>
        <begin position="764"/>
        <end position="800"/>
    </location>
</feature>